<evidence type="ECO:0000313" key="8">
    <source>
        <dbReference type="Proteomes" id="UP000230002"/>
    </source>
</evidence>
<dbReference type="Gene3D" id="1.10.287.1060">
    <property type="entry name" value="ESAT-6-like"/>
    <property type="match status" value="1"/>
</dbReference>
<evidence type="ECO:0000256" key="3">
    <source>
        <dbReference type="ARBA" id="ARBA00022753"/>
    </source>
</evidence>
<dbReference type="OrthoDB" id="5592979at2759"/>
<evidence type="ECO:0000256" key="5">
    <source>
        <dbReference type="ARBA" id="ARBA00042586"/>
    </source>
</evidence>
<evidence type="ECO:0000313" key="7">
    <source>
        <dbReference type="EMBL" id="PIL36963.1"/>
    </source>
</evidence>
<dbReference type="GO" id="GO:0006900">
    <property type="term" value="P:vesicle budding from membrane"/>
    <property type="evidence" value="ECO:0007669"/>
    <property type="project" value="TreeGrafter"/>
</dbReference>
<dbReference type="EMBL" id="AYKW01000001">
    <property type="protein sequence ID" value="PIL36963.1"/>
    <property type="molecule type" value="Genomic_DNA"/>
</dbReference>
<evidence type="ECO:0000256" key="2">
    <source>
        <dbReference type="ARBA" id="ARBA00006190"/>
    </source>
</evidence>
<dbReference type="GO" id="GO:0005771">
    <property type="term" value="C:multivesicular body"/>
    <property type="evidence" value="ECO:0007669"/>
    <property type="project" value="TreeGrafter"/>
</dbReference>
<name>A0A2G8STC8_9APHY</name>
<keyword evidence="6" id="KW-0175">Coiled coil</keyword>
<accession>A0A2G8STC8</accession>
<dbReference type="PANTHER" id="PTHR22761">
    <property type="entry name" value="CHARGED MULTIVESICULAR BODY PROTEIN"/>
    <property type="match status" value="1"/>
</dbReference>
<dbReference type="Gene3D" id="6.10.250.1710">
    <property type="match status" value="1"/>
</dbReference>
<evidence type="ECO:0000256" key="6">
    <source>
        <dbReference type="SAM" id="Coils"/>
    </source>
</evidence>
<dbReference type="GO" id="GO:0000815">
    <property type="term" value="C:ESCRT III complex"/>
    <property type="evidence" value="ECO:0007669"/>
    <property type="project" value="TreeGrafter"/>
</dbReference>
<keyword evidence="8" id="KW-1185">Reference proteome</keyword>
<keyword evidence="3" id="KW-0967">Endosome</keyword>
<feature type="coiled-coil region" evidence="6">
    <location>
        <begin position="151"/>
        <end position="178"/>
    </location>
</feature>
<dbReference type="GO" id="GO:0032511">
    <property type="term" value="P:late endosome to vacuole transport via multivesicular body sorting pathway"/>
    <property type="evidence" value="ECO:0007669"/>
    <property type="project" value="TreeGrafter"/>
</dbReference>
<dbReference type="AlphaFoldDB" id="A0A2G8STC8"/>
<comment type="caution">
    <text evidence="7">The sequence shown here is derived from an EMBL/GenBank/DDBJ whole genome shotgun (WGS) entry which is preliminary data.</text>
</comment>
<proteinExistence type="inferred from homology"/>
<dbReference type="PANTHER" id="PTHR22761:SF10">
    <property type="entry name" value="GH13992P"/>
    <property type="match status" value="1"/>
</dbReference>
<reference evidence="7 8" key="1">
    <citation type="journal article" date="2015" name="Sci. Rep.">
        <title>Chromosome-level genome map provides insights into diverse defense mechanisms in the medicinal fungus Ganoderma sinense.</title>
        <authorList>
            <person name="Zhu Y."/>
            <person name="Xu J."/>
            <person name="Sun C."/>
            <person name="Zhou S."/>
            <person name="Xu H."/>
            <person name="Nelson D.R."/>
            <person name="Qian J."/>
            <person name="Song J."/>
            <person name="Luo H."/>
            <person name="Xiang L."/>
            <person name="Li Y."/>
            <person name="Xu Z."/>
            <person name="Ji A."/>
            <person name="Wang L."/>
            <person name="Lu S."/>
            <person name="Hayward A."/>
            <person name="Sun W."/>
            <person name="Li X."/>
            <person name="Schwartz D.C."/>
            <person name="Wang Y."/>
            <person name="Chen S."/>
        </authorList>
    </citation>
    <scope>NUCLEOTIDE SEQUENCE [LARGE SCALE GENOMIC DNA]</scope>
    <source>
        <strain evidence="7 8">ZZ0214-1</strain>
    </source>
</reference>
<sequence>MMAGFMSYFGGRRDAKQSSRDAIVTLRQQLQMIEKKEDYLQKKIDEEMKKAKQNAVSNKPAATAALRRKKVSEQELEKLQNTRFQLEMQVNTLESASFNAETMAAMKKAAGALKDMHGKLTIDKVDQTMAEIQEQTQLANEVSEAISSSTYAGVDLDEDELKQELAELEQEELDSKLMQDHVPVHHPGGLSKVPETPQAIEDDEETQLKELQAALAMS</sequence>
<dbReference type="Pfam" id="PF03357">
    <property type="entry name" value="Snf7"/>
    <property type="match status" value="1"/>
</dbReference>
<comment type="subcellular location">
    <subcellularLocation>
        <location evidence="1">Endosome</location>
    </subcellularLocation>
</comment>
<dbReference type="Proteomes" id="UP000230002">
    <property type="component" value="Unassembled WGS sequence"/>
</dbReference>
<gene>
    <name evidence="7" type="ORF">GSI_00655</name>
</gene>
<protein>
    <recommendedName>
        <fullName evidence="4">Vacuolar-sorting protein SNF7</fullName>
    </recommendedName>
    <alternativeName>
        <fullName evidence="5">Vacuolar protein-sorting-associated protein 32</fullName>
    </alternativeName>
</protein>
<dbReference type="InterPro" id="IPR005024">
    <property type="entry name" value="Snf7_fam"/>
</dbReference>
<dbReference type="GO" id="GO:0009898">
    <property type="term" value="C:cytoplasmic side of plasma membrane"/>
    <property type="evidence" value="ECO:0007669"/>
    <property type="project" value="TreeGrafter"/>
</dbReference>
<feature type="coiled-coil region" evidence="6">
    <location>
        <begin position="62"/>
        <end position="96"/>
    </location>
</feature>
<evidence type="ECO:0000256" key="1">
    <source>
        <dbReference type="ARBA" id="ARBA00004177"/>
    </source>
</evidence>
<dbReference type="STRING" id="1077348.A0A2G8STC8"/>
<comment type="similarity">
    <text evidence="2">Belongs to the SNF7 family.</text>
</comment>
<organism evidence="7 8">
    <name type="scientific">Ganoderma sinense ZZ0214-1</name>
    <dbReference type="NCBI Taxonomy" id="1077348"/>
    <lineage>
        <taxon>Eukaryota</taxon>
        <taxon>Fungi</taxon>
        <taxon>Dikarya</taxon>
        <taxon>Basidiomycota</taxon>
        <taxon>Agaricomycotina</taxon>
        <taxon>Agaricomycetes</taxon>
        <taxon>Polyporales</taxon>
        <taxon>Polyporaceae</taxon>
        <taxon>Ganoderma</taxon>
    </lineage>
</organism>
<evidence type="ECO:0000256" key="4">
    <source>
        <dbReference type="ARBA" id="ARBA00040017"/>
    </source>
</evidence>